<name>A0A561UPC8_9ACTN</name>
<feature type="region of interest" description="Disordered" evidence="1">
    <location>
        <begin position="92"/>
        <end position="111"/>
    </location>
</feature>
<keyword evidence="3" id="KW-1185">Reference proteome</keyword>
<evidence type="ECO:0000313" key="3">
    <source>
        <dbReference type="Proteomes" id="UP000317940"/>
    </source>
</evidence>
<evidence type="ECO:0000256" key="1">
    <source>
        <dbReference type="SAM" id="MobiDB-lite"/>
    </source>
</evidence>
<protein>
    <submittedName>
        <fullName evidence="2">Uncharacterized protein</fullName>
    </submittedName>
</protein>
<reference evidence="2 3" key="1">
    <citation type="submission" date="2019-06" db="EMBL/GenBank/DDBJ databases">
        <title>Sequencing the genomes of 1000 actinobacteria strains.</title>
        <authorList>
            <person name="Klenk H.-P."/>
        </authorList>
    </citation>
    <scope>NUCLEOTIDE SEQUENCE [LARGE SCALE GENOMIC DNA]</scope>
    <source>
        <strain evidence="2 3">DSM 44826</strain>
    </source>
</reference>
<feature type="compositionally biased region" description="Polar residues" evidence="1">
    <location>
        <begin position="58"/>
        <end position="72"/>
    </location>
</feature>
<feature type="compositionally biased region" description="Low complexity" evidence="1">
    <location>
        <begin position="20"/>
        <end position="57"/>
    </location>
</feature>
<dbReference type="EMBL" id="VIWT01000001">
    <property type="protein sequence ID" value="TWG01212.1"/>
    <property type="molecule type" value="Genomic_DNA"/>
</dbReference>
<feature type="region of interest" description="Disordered" evidence="1">
    <location>
        <begin position="1"/>
        <end position="77"/>
    </location>
</feature>
<accession>A0A561UPC8</accession>
<evidence type="ECO:0000313" key="2">
    <source>
        <dbReference type="EMBL" id="TWG01212.1"/>
    </source>
</evidence>
<dbReference type="AlphaFoldDB" id="A0A561UPC8"/>
<comment type="caution">
    <text evidence="2">The sequence shown here is derived from an EMBL/GenBank/DDBJ whole genome shotgun (WGS) entry which is preliminary data.</text>
</comment>
<gene>
    <name evidence="2" type="ORF">FHX73_115104</name>
</gene>
<sequence length="111" mass="11014">MARQSARTTGWRYSQRMPSAVPANGPPRRAGAGPAAGRGPRGRASTSSAAAAKLSASTPNGTSTAMPKSTVPSGAPSRELLISAAACSRPFARGRCPGGTTLGTAPVQPAL</sequence>
<feature type="compositionally biased region" description="Polar residues" evidence="1">
    <location>
        <begin position="1"/>
        <end position="12"/>
    </location>
</feature>
<organism evidence="2 3">
    <name type="scientific">Kitasatospora viridis</name>
    <dbReference type="NCBI Taxonomy" id="281105"/>
    <lineage>
        <taxon>Bacteria</taxon>
        <taxon>Bacillati</taxon>
        <taxon>Actinomycetota</taxon>
        <taxon>Actinomycetes</taxon>
        <taxon>Kitasatosporales</taxon>
        <taxon>Streptomycetaceae</taxon>
        <taxon>Kitasatospora</taxon>
    </lineage>
</organism>
<proteinExistence type="predicted"/>
<dbReference type="Proteomes" id="UP000317940">
    <property type="component" value="Unassembled WGS sequence"/>
</dbReference>